<comment type="caution">
    <text evidence="1">The sequence shown here is derived from an EMBL/GenBank/DDBJ whole genome shotgun (WGS) entry which is preliminary data.</text>
</comment>
<dbReference type="EMBL" id="BOVK01000003">
    <property type="protein sequence ID" value="GIQ67418.1"/>
    <property type="molecule type" value="Genomic_DNA"/>
</dbReference>
<reference evidence="1" key="1">
    <citation type="submission" date="2021-04" db="EMBL/GenBank/DDBJ databases">
        <title>Draft genome sequence of Xylanibacillus composti strain K13.</title>
        <authorList>
            <person name="Uke A."/>
            <person name="Chhe C."/>
            <person name="Baramee S."/>
            <person name="Kosugi A."/>
        </authorList>
    </citation>
    <scope>NUCLEOTIDE SEQUENCE</scope>
    <source>
        <strain evidence="1">K13</strain>
    </source>
</reference>
<organism evidence="1 2">
    <name type="scientific">Xylanibacillus composti</name>
    <dbReference type="NCBI Taxonomy" id="1572762"/>
    <lineage>
        <taxon>Bacteria</taxon>
        <taxon>Bacillati</taxon>
        <taxon>Bacillota</taxon>
        <taxon>Bacilli</taxon>
        <taxon>Bacillales</taxon>
        <taxon>Paenibacillaceae</taxon>
        <taxon>Xylanibacillus</taxon>
    </lineage>
</organism>
<dbReference type="Proteomes" id="UP000677918">
    <property type="component" value="Unassembled WGS sequence"/>
</dbReference>
<keyword evidence="2" id="KW-1185">Reference proteome</keyword>
<gene>
    <name evidence="1" type="ORF">XYCOK13_02420</name>
</gene>
<proteinExistence type="predicted"/>
<name>A0A8J4H296_9BACL</name>
<sequence>MSTDPLYDDYGVPLMQSMVGERIWSLYKSDPAAFKREVKAYFARGMAGWTVVKASYQHRTIWLRDDRRRQP</sequence>
<accession>A0A8J4H296</accession>
<evidence type="ECO:0000313" key="2">
    <source>
        <dbReference type="Proteomes" id="UP000677918"/>
    </source>
</evidence>
<protein>
    <submittedName>
        <fullName evidence="1">Uncharacterized protein</fullName>
    </submittedName>
</protein>
<evidence type="ECO:0000313" key="1">
    <source>
        <dbReference type="EMBL" id="GIQ67418.1"/>
    </source>
</evidence>
<dbReference type="AlphaFoldDB" id="A0A8J4H296"/>